<dbReference type="OrthoDB" id="9763857at2"/>
<dbReference type="EMBL" id="FOIA01000036">
    <property type="protein sequence ID" value="SET55687.1"/>
    <property type="molecule type" value="Genomic_DNA"/>
</dbReference>
<keyword evidence="3" id="KW-1185">Reference proteome</keyword>
<dbReference type="InterPro" id="IPR021812">
    <property type="entry name" value="DUF3391"/>
</dbReference>
<evidence type="ECO:0000313" key="2">
    <source>
        <dbReference type="EMBL" id="SET55687.1"/>
    </source>
</evidence>
<dbReference type="PROSITE" id="PS51832">
    <property type="entry name" value="HD_GYP"/>
    <property type="match status" value="1"/>
</dbReference>
<dbReference type="SUPFAM" id="SSF109604">
    <property type="entry name" value="HD-domain/PDEase-like"/>
    <property type="match status" value="1"/>
</dbReference>
<evidence type="ECO:0000313" key="3">
    <source>
        <dbReference type="Proteomes" id="UP000199345"/>
    </source>
</evidence>
<dbReference type="PANTHER" id="PTHR43155:SF2">
    <property type="entry name" value="CYCLIC DI-GMP PHOSPHODIESTERASE PA4108"/>
    <property type="match status" value="1"/>
</dbReference>
<dbReference type="PANTHER" id="PTHR43155">
    <property type="entry name" value="CYCLIC DI-GMP PHOSPHODIESTERASE PA4108-RELATED"/>
    <property type="match status" value="1"/>
</dbReference>
<gene>
    <name evidence="2" type="ORF">SAMN05216326_13620</name>
</gene>
<dbReference type="InterPro" id="IPR037522">
    <property type="entry name" value="HD_GYP_dom"/>
</dbReference>
<dbReference type="CDD" id="cd00077">
    <property type="entry name" value="HDc"/>
    <property type="match status" value="1"/>
</dbReference>
<dbReference type="SMART" id="SM00471">
    <property type="entry name" value="HDc"/>
    <property type="match status" value="1"/>
</dbReference>
<dbReference type="GO" id="GO:0008081">
    <property type="term" value="F:phosphoric diester hydrolase activity"/>
    <property type="evidence" value="ECO:0007669"/>
    <property type="project" value="UniProtKB-ARBA"/>
</dbReference>
<proteinExistence type="predicted"/>
<accession>A0A1I0FBS3</accession>
<dbReference type="AlphaFoldDB" id="A0A1I0FBS3"/>
<dbReference type="Pfam" id="PF11871">
    <property type="entry name" value="DUF3391"/>
    <property type="match status" value="1"/>
</dbReference>
<dbReference type="RefSeq" id="WP_090661179.1">
    <property type="nucleotide sequence ID" value="NZ_FOIA01000036.1"/>
</dbReference>
<dbReference type="Pfam" id="PF13487">
    <property type="entry name" value="HD_5"/>
    <property type="match status" value="1"/>
</dbReference>
<protein>
    <submittedName>
        <fullName evidence="2">HDIG domain-containing protein</fullName>
    </submittedName>
</protein>
<dbReference type="Gene3D" id="1.10.3210.10">
    <property type="entry name" value="Hypothetical protein af1432"/>
    <property type="match status" value="1"/>
</dbReference>
<organism evidence="2 3">
    <name type="scientific">Nitrosomonas marina</name>
    <dbReference type="NCBI Taxonomy" id="917"/>
    <lineage>
        <taxon>Bacteria</taxon>
        <taxon>Pseudomonadati</taxon>
        <taxon>Pseudomonadota</taxon>
        <taxon>Betaproteobacteria</taxon>
        <taxon>Nitrosomonadales</taxon>
        <taxon>Nitrosomonadaceae</taxon>
        <taxon>Nitrosomonas</taxon>
    </lineage>
</organism>
<dbReference type="Proteomes" id="UP000199345">
    <property type="component" value="Unassembled WGS sequence"/>
</dbReference>
<evidence type="ECO:0000259" key="1">
    <source>
        <dbReference type="PROSITE" id="PS51832"/>
    </source>
</evidence>
<sequence>MLKKIHVTDARLGMYIHKICGKWMEHPFWKQSFLLSEQADLEKLTSCGVRELWIDTVKGLDVVTALPEATSAEPVNNSPAKAAPVVRKVEKVSLEEEMQAARNIHTRTKQAVTAMFSEVRMGKAVQVDEAVVLVDEINQSMQRNSNAMLSLVRLKTADEYTYLHSVAVCVLMVALGRQLGIRGEELNQVGVAGLLHDIGKMTVPIAVLNKPGKLTDKEFDVVKDHPRRGWEILKTVYQVNEPALDVCLHHHERMDGQGYPDRLSADNLSLYARMGAVCDVYDAITSERCYKAGWEPAEAIKKMAAWRDGHFDENVFRAFVKTIGIYPNGSLVKLKSDRLGVVIEQSEKSLVTPLVKVFFSIRHNAHIPVEIIDLSKTTDSIVSVENLQQWKLDLEKI</sequence>
<name>A0A1I0FBS3_9PROT</name>
<reference evidence="3" key="1">
    <citation type="submission" date="2016-10" db="EMBL/GenBank/DDBJ databases">
        <authorList>
            <person name="Varghese N."/>
            <person name="Submissions S."/>
        </authorList>
    </citation>
    <scope>NUCLEOTIDE SEQUENCE [LARGE SCALE GENOMIC DNA]</scope>
    <source>
        <strain evidence="3">Nm71</strain>
    </source>
</reference>
<feature type="domain" description="HD-GYP" evidence="1">
    <location>
        <begin position="137"/>
        <end position="335"/>
    </location>
</feature>
<dbReference type="InterPro" id="IPR003607">
    <property type="entry name" value="HD/PDEase_dom"/>
</dbReference>